<name>A0A9P3GDZ9_9APHY</name>
<comment type="caution">
    <text evidence="1">The sequence shown here is derived from an EMBL/GenBank/DDBJ whole genome shotgun (WGS) entry which is preliminary data.</text>
</comment>
<evidence type="ECO:0000313" key="1">
    <source>
        <dbReference type="EMBL" id="GJE94338.1"/>
    </source>
</evidence>
<proteinExistence type="predicted"/>
<accession>A0A9P3GDZ9</accession>
<evidence type="ECO:0000313" key="2">
    <source>
        <dbReference type="Proteomes" id="UP000703269"/>
    </source>
</evidence>
<gene>
    <name evidence="1" type="ORF">PsYK624_105070</name>
</gene>
<dbReference type="AlphaFoldDB" id="A0A9P3GDZ9"/>
<keyword evidence="2" id="KW-1185">Reference proteome</keyword>
<dbReference type="EMBL" id="BPQB01000039">
    <property type="protein sequence ID" value="GJE94338.1"/>
    <property type="molecule type" value="Genomic_DNA"/>
</dbReference>
<protein>
    <submittedName>
        <fullName evidence="1">Uncharacterized protein</fullName>
    </submittedName>
</protein>
<dbReference type="Proteomes" id="UP000703269">
    <property type="component" value="Unassembled WGS sequence"/>
</dbReference>
<organism evidence="1 2">
    <name type="scientific">Phanerochaete sordida</name>
    <dbReference type="NCBI Taxonomy" id="48140"/>
    <lineage>
        <taxon>Eukaryota</taxon>
        <taxon>Fungi</taxon>
        <taxon>Dikarya</taxon>
        <taxon>Basidiomycota</taxon>
        <taxon>Agaricomycotina</taxon>
        <taxon>Agaricomycetes</taxon>
        <taxon>Polyporales</taxon>
        <taxon>Phanerochaetaceae</taxon>
        <taxon>Phanerochaete</taxon>
    </lineage>
</organism>
<reference evidence="1 2" key="1">
    <citation type="submission" date="2021-08" db="EMBL/GenBank/DDBJ databases">
        <title>Draft Genome Sequence of Phanerochaete sordida strain YK-624.</title>
        <authorList>
            <person name="Mori T."/>
            <person name="Dohra H."/>
            <person name="Suzuki T."/>
            <person name="Kawagishi H."/>
            <person name="Hirai H."/>
        </authorList>
    </citation>
    <scope>NUCLEOTIDE SEQUENCE [LARGE SCALE GENOMIC DNA]</scope>
    <source>
        <strain evidence="1 2">YK-624</strain>
    </source>
</reference>
<sequence>MHTLSALACFPYLRHLSVTSRFTSETFSIVGKDNFKDEERFFPSLEELLLGNVTGVLALANLLSLIPPTALRTISVTYSLSQHPAKELRRLAENIALHPHICVLSLRSREPTVDAVKATDISILQNLKGLRAVYLDDVLSFTTAECGIFGLVQHWPDVRTVHIDCTAWREGGWGECRVFSLGILGDILYKCPRLEQFHAAMRAVDLPARAPSRVRQRYQGPLRLSVDITSSSFDLEPYDVAESLTSIRPGIEIICDGDALFVEEWRNKWIEVNKWAGRINATRAAEREGIESELLEVIGPEAEAQIVADAEDLS</sequence>